<name>A0A0F6RLA8_MICAE</name>
<evidence type="ECO:0000313" key="2">
    <source>
        <dbReference type="EMBL" id="AKE64208.1"/>
    </source>
</evidence>
<dbReference type="AlphaFoldDB" id="A0A0F6RLA8"/>
<feature type="region of interest" description="Disordered" evidence="1">
    <location>
        <begin position="65"/>
        <end position="85"/>
    </location>
</feature>
<dbReference type="RefSeq" id="WP_046661859.1">
    <property type="nucleotide sequence ID" value="NZ_CP011304.1"/>
</dbReference>
<accession>A0A0F6RLA8</accession>
<sequence length="107" mass="12046">MSAIFGETLTFPQENGPEVELVVFGDEFYSRRETKDGYTVIYDDKLGQYGYAILCEGEFASSGIPISAPPSPGLQPHLEETEPIRREKFARRYTQLRPSDPDLPSQT</sequence>
<dbReference type="Proteomes" id="UP000034103">
    <property type="component" value="Chromosome"/>
</dbReference>
<protein>
    <submittedName>
        <fullName evidence="2">Uncharacterized protein</fullName>
    </submittedName>
</protein>
<dbReference type="HOGENOM" id="CLU_2206970_0_0_3"/>
<dbReference type="EMBL" id="CP011304">
    <property type="protein sequence ID" value="AKE64208.1"/>
    <property type="molecule type" value="Genomic_DNA"/>
</dbReference>
<organism evidence="2 3">
    <name type="scientific">Microcystis aeruginosa NIES-2549</name>
    <dbReference type="NCBI Taxonomy" id="1641812"/>
    <lineage>
        <taxon>Bacteria</taxon>
        <taxon>Bacillati</taxon>
        <taxon>Cyanobacteriota</taxon>
        <taxon>Cyanophyceae</taxon>
        <taxon>Oscillatoriophycideae</taxon>
        <taxon>Chroococcales</taxon>
        <taxon>Microcystaceae</taxon>
        <taxon>Microcystis</taxon>
    </lineage>
</organism>
<proteinExistence type="predicted"/>
<gene>
    <name evidence="2" type="ORF">MYAER_1860</name>
</gene>
<evidence type="ECO:0000313" key="3">
    <source>
        <dbReference type="Proteomes" id="UP000034103"/>
    </source>
</evidence>
<reference evidence="2 3" key="1">
    <citation type="journal article" date="2015" name="Genome Announc.">
        <title>Complete Genome Sequence of Microcystis aeruginosa NIES-2549, a Bloom-Forming Cyanobacterium from Lake Kasumigaura, Japan.</title>
        <authorList>
            <person name="Yamaguchi H."/>
            <person name="Suzuki S."/>
            <person name="Tanabe Y."/>
            <person name="Osana Y."/>
            <person name="Shimura Y."/>
            <person name="Ishida K."/>
            <person name="Kawachi M."/>
        </authorList>
    </citation>
    <scope>NUCLEOTIDE SEQUENCE [LARGE SCALE GENOMIC DNA]</scope>
    <source>
        <strain evidence="2 3">NIES-2549</strain>
    </source>
</reference>
<dbReference type="PATRIC" id="fig|1641812.3.peg.1917"/>
<evidence type="ECO:0000256" key="1">
    <source>
        <dbReference type="SAM" id="MobiDB-lite"/>
    </source>
</evidence>